<feature type="transmembrane region" description="Helical" evidence="1">
    <location>
        <begin position="194"/>
        <end position="213"/>
    </location>
</feature>
<dbReference type="InterPro" id="IPR052710">
    <property type="entry name" value="CAAX_protease"/>
</dbReference>
<proteinExistence type="predicted"/>
<dbReference type="Proteomes" id="UP000095788">
    <property type="component" value="Unassembled WGS sequence"/>
</dbReference>
<dbReference type="AlphaFoldDB" id="A0A174U8V5"/>
<feature type="transmembrane region" description="Helical" evidence="1">
    <location>
        <begin position="71"/>
        <end position="87"/>
    </location>
</feature>
<keyword evidence="1" id="KW-0472">Membrane</keyword>
<gene>
    <name evidence="3" type="ORF">ERS852554_03180</name>
</gene>
<keyword evidence="3" id="KW-0645">Protease</keyword>
<protein>
    <submittedName>
        <fullName evidence="3">CAAX amino terminal protease self-immunity</fullName>
    </submittedName>
</protein>
<feature type="transmembrane region" description="Helical" evidence="1">
    <location>
        <begin position="99"/>
        <end position="120"/>
    </location>
</feature>
<keyword evidence="3" id="KW-0378">Hydrolase</keyword>
<dbReference type="PANTHER" id="PTHR36435">
    <property type="entry name" value="SLR1288 PROTEIN"/>
    <property type="match status" value="1"/>
</dbReference>
<evidence type="ECO:0000313" key="3">
    <source>
        <dbReference type="EMBL" id="CUQ16155.1"/>
    </source>
</evidence>
<reference evidence="3 4" key="1">
    <citation type="submission" date="2015-09" db="EMBL/GenBank/DDBJ databases">
        <authorList>
            <consortium name="Pathogen Informatics"/>
        </authorList>
    </citation>
    <scope>NUCLEOTIDE SEQUENCE [LARGE SCALE GENOMIC DNA]</scope>
    <source>
        <strain evidence="3 4">2789STDY5834942</strain>
    </source>
</reference>
<evidence type="ECO:0000259" key="2">
    <source>
        <dbReference type="Pfam" id="PF02517"/>
    </source>
</evidence>
<keyword evidence="1" id="KW-0812">Transmembrane</keyword>
<feature type="domain" description="CAAX prenyl protease 2/Lysostaphin resistance protein A-like" evidence="2">
    <location>
        <begin position="105"/>
        <end position="206"/>
    </location>
</feature>
<keyword evidence="1" id="KW-1133">Transmembrane helix</keyword>
<dbReference type="Pfam" id="PF02517">
    <property type="entry name" value="Rce1-like"/>
    <property type="match status" value="1"/>
</dbReference>
<dbReference type="PANTHER" id="PTHR36435:SF1">
    <property type="entry name" value="CAAX AMINO TERMINAL PROTEASE FAMILY PROTEIN"/>
    <property type="match status" value="1"/>
</dbReference>
<dbReference type="InterPro" id="IPR003675">
    <property type="entry name" value="Rce1/LyrA-like_dom"/>
</dbReference>
<dbReference type="GO" id="GO:0004175">
    <property type="term" value="F:endopeptidase activity"/>
    <property type="evidence" value="ECO:0007669"/>
    <property type="project" value="UniProtKB-ARBA"/>
</dbReference>
<evidence type="ECO:0000256" key="1">
    <source>
        <dbReference type="SAM" id="Phobius"/>
    </source>
</evidence>
<dbReference type="GO" id="GO:0080120">
    <property type="term" value="P:CAAX-box protein maturation"/>
    <property type="evidence" value="ECO:0007669"/>
    <property type="project" value="UniProtKB-ARBA"/>
</dbReference>
<organism evidence="3 4">
    <name type="scientific">Bacteroides uniformis</name>
    <dbReference type="NCBI Taxonomy" id="820"/>
    <lineage>
        <taxon>Bacteria</taxon>
        <taxon>Pseudomonadati</taxon>
        <taxon>Bacteroidota</taxon>
        <taxon>Bacteroidia</taxon>
        <taxon>Bacteroidales</taxon>
        <taxon>Bacteroidaceae</taxon>
        <taxon>Bacteroides</taxon>
    </lineage>
</organism>
<feature type="transmembrane region" description="Helical" evidence="1">
    <location>
        <begin position="29"/>
        <end position="51"/>
    </location>
</feature>
<feature type="transmembrane region" description="Helical" evidence="1">
    <location>
        <begin position="168"/>
        <end position="188"/>
    </location>
</feature>
<dbReference type="EMBL" id="CZBF01000006">
    <property type="protein sequence ID" value="CUQ16155.1"/>
    <property type="molecule type" value="Genomic_DNA"/>
</dbReference>
<feature type="transmembrane region" description="Helical" evidence="1">
    <location>
        <begin position="140"/>
        <end position="161"/>
    </location>
</feature>
<dbReference type="RefSeq" id="WP_057281952.1">
    <property type="nucleotide sequence ID" value="NZ_CZBF01000006.1"/>
</dbReference>
<accession>A0A174U8V5</accession>
<sequence>MEIRVKKTNYFENKYSQHSDGTINKRQKLISGLLIFCISTFMAFFIIIGFINNPAGFINFIGINKTALDIPLAWVVAILVSICYIIYTAHMIPVVRQNLFNFNCWFKLLGIYAAFSGGIVEELVFRQMLMNWLNTNGINVILQIIISALSFGFLHFSWSLFGGNIKIGIGSTMSTIVLGACLAVIYVIAERNVLPVIIAHIIINLFVEPWLILNAVSSANNSPNSLNERL</sequence>
<name>A0A174U8V5_BACUN</name>
<dbReference type="GO" id="GO:0006508">
    <property type="term" value="P:proteolysis"/>
    <property type="evidence" value="ECO:0007669"/>
    <property type="project" value="UniProtKB-KW"/>
</dbReference>
<evidence type="ECO:0000313" key="4">
    <source>
        <dbReference type="Proteomes" id="UP000095788"/>
    </source>
</evidence>